<dbReference type="Proteomes" id="UP000285860">
    <property type="component" value="Unassembled WGS sequence"/>
</dbReference>
<feature type="region of interest" description="Disordered" evidence="1">
    <location>
        <begin position="357"/>
        <end position="385"/>
    </location>
</feature>
<dbReference type="VEuPathDB" id="FungiDB:FOC4_g10004286"/>
<accession>A0A420RGA1</accession>
<evidence type="ECO:0000256" key="1">
    <source>
        <dbReference type="SAM" id="MobiDB-lite"/>
    </source>
</evidence>
<gene>
    <name evidence="2" type="ORF">BFJ68_g5292</name>
</gene>
<reference evidence="2 3" key="1">
    <citation type="journal article" date="2018" name="Sci. Rep.">
        <title>Characterisation of pathogen-specific regions and novel effector candidates in Fusarium oxysporum f. sp. cepae.</title>
        <authorList>
            <person name="Armitage A.D."/>
            <person name="Taylor A."/>
            <person name="Sobczyk M.K."/>
            <person name="Baxter L."/>
            <person name="Greenfield B.P."/>
            <person name="Bates H.J."/>
            <person name="Wilson F."/>
            <person name="Jackson A.C."/>
            <person name="Ott S."/>
            <person name="Harrison R.J."/>
            <person name="Clarkson J.P."/>
        </authorList>
    </citation>
    <scope>NUCLEOTIDE SEQUENCE [LARGE SCALE GENOMIC DNA]</scope>
    <source>
        <strain evidence="2 3">Fo_A28</strain>
    </source>
</reference>
<dbReference type="AlphaFoldDB" id="A0A420RGA1"/>
<dbReference type="VEuPathDB" id="FungiDB:FOZG_06141"/>
<evidence type="ECO:0000313" key="2">
    <source>
        <dbReference type="EMBL" id="RKL16041.1"/>
    </source>
</evidence>
<protein>
    <submittedName>
        <fullName evidence="2">Uncharacterized protein</fullName>
    </submittedName>
</protein>
<dbReference type="EMBL" id="MRCY01000019">
    <property type="protein sequence ID" value="RKL16041.1"/>
    <property type="molecule type" value="Genomic_DNA"/>
</dbReference>
<sequence>MRSPVIDCFRVPELGPESGSYTVYRKPCNFQHPTAENRRKLGARSRAALPYFDDNGHLCCLFFMCPEEVFKGSPPKSGHLIFEIMDGRRSHNHPWYGCPSVGPFRNFDEVSCLGIRMEWYDVSTNKWATVQLCHKGGTRRTTSDMLAGWIRAYTIIQLLEGITWIGPLNGLQKNTHLGARRVMELTVDHLQQTCQWLPRRTASSPAPTLASWEHNFQLMANQFGHGKTVVCREQPPLEDDFWIVTRDDFRSIRPGTIRCDFCKYTWRPDTHTCVRDETRDDIWVCKPCSEMNRPCTFTPVSVSTELWGSNRPVIFATPWSRFPDGPHKKLAFHNPLSPAEQRMVSYIQEPFGGHSNSIALELQADDEANVDSHDIDPEEDEDDEE</sequence>
<dbReference type="VEuPathDB" id="FungiDB:FOIG_02483"/>
<dbReference type="VEuPathDB" id="FungiDB:FOMG_11069"/>
<dbReference type="VEuPathDB" id="FungiDB:FOC1_g10007901"/>
<comment type="caution">
    <text evidence="2">The sequence shown here is derived from an EMBL/GenBank/DDBJ whole genome shotgun (WGS) entry which is preliminary data.</text>
</comment>
<feature type="compositionally biased region" description="Acidic residues" evidence="1">
    <location>
        <begin position="376"/>
        <end position="385"/>
    </location>
</feature>
<dbReference type="VEuPathDB" id="FungiDB:FOXG_02980"/>
<evidence type="ECO:0000313" key="3">
    <source>
        <dbReference type="Proteomes" id="UP000285860"/>
    </source>
</evidence>
<proteinExistence type="predicted"/>
<name>A0A420RGA1_FUSOX</name>
<organism evidence="2 3">
    <name type="scientific">Fusarium oxysporum</name>
    <name type="common">Fusarium vascular wilt</name>
    <dbReference type="NCBI Taxonomy" id="5507"/>
    <lineage>
        <taxon>Eukaryota</taxon>
        <taxon>Fungi</taxon>
        <taxon>Dikarya</taxon>
        <taxon>Ascomycota</taxon>
        <taxon>Pezizomycotina</taxon>
        <taxon>Sordariomycetes</taxon>
        <taxon>Hypocreomycetidae</taxon>
        <taxon>Hypocreales</taxon>
        <taxon>Nectriaceae</taxon>
        <taxon>Fusarium</taxon>
        <taxon>Fusarium oxysporum species complex</taxon>
    </lineage>
</organism>